<dbReference type="PROSITE" id="PS50072">
    <property type="entry name" value="CSA_PPIASE_2"/>
    <property type="match status" value="1"/>
</dbReference>
<comment type="caution">
    <text evidence="8">The sequence shown here is derived from an EMBL/GenBank/DDBJ whole genome shotgun (WGS) entry which is preliminary data.</text>
</comment>
<dbReference type="RefSeq" id="WP_345051506.1">
    <property type="nucleotide sequence ID" value="NZ_BAABDK010000010.1"/>
</dbReference>
<dbReference type="PROSITE" id="PS00170">
    <property type="entry name" value="CSA_PPIASE_1"/>
    <property type="match status" value="1"/>
</dbReference>
<keyword evidence="9" id="KW-1185">Reference proteome</keyword>
<dbReference type="PROSITE" id="PS50077">
    <property type="entry name" value="HEAT_REPEAT"/>
    <property type="match status" value="1"/>
</dbReference>
<dbReference type="InterPro" id="IPR016024">
    <property type="entry name" value="ARM-type_fold"/>
</dbReference>
<dbReference type="Proteomes" id="UP001501469">
    <property type="component" value="Unassembled WGS sequence"/>
</dbReference>
<evidence type="ECO:0000256" key="3">
    <source>
        <dbReference type="ARBA" id="ARBA00023110"/>
    </source>
</evidence>
<dbReference type="InterPro" id="IPR011989">
    <property type="entry name" value="ARM-like"/>
</dbReference>
<accession>A0ABP7TPT8</accession>
<evidence type="ECO:0000313" key="9">
    <source>
        <dbReference type="Proteomes" id="UP001501469"/>
    </source>
</evidence>
<dbReference type="InterPro" id="IPR020892">
    <property type="entry name" value="Cyclophilin-type_PPIase_CS"/>
</dbReference>
<name>A0ABP7TPT8_9BACT</name>
<dbReference type="EMBL" id="BAABDK010000010">
    <property type="protein sequence ID" value="GAA4029231.1"/>
    <property type="molecule type" value="Genomic_DNA"/>
</dbReference>
<feature type="domain" description="PPIase cyclophilin-type" evidence="7">
    <location>
        <begin position="568"/>
        <end position="685"/>
    </location>
</feature>
<evidence type="ECO:0000256" key="2">
    <source>
        <dbReference type="ARBA" id="ARBA00013194"/>
    </source>
</evidence>
<dbReference type="SMART" id="SM00567">
    <property type="entry name" value="EZ_HEAT"/>
    <property type="match status" value="6"/>
</dbReference>
<feature type="region of interest" description="Disordered" evidence="5">
    <location>
        <begin position="260"/>
        <end position="279"/>
    </location>
</feature>
<evidence type="ECO:0000256" key="5">
    <source>
        <dbReference type="SAM" id="MobiDB-lite"/>
    </source>
</evidence>
<dbReference type="Gene3D" id="2.40.100.10">
    <property type="entry name" value="Cyclophilin-like"/>
    <property type="match status" value="1"/>
</dbReference>
<dbReference type="Gene3D" id="1.25.10.10">
    <property type="entry name" value="Leucine-rich Repeat Variant"/>
    <property type="match status" value="2"/>
</dbReference>
<feature type="compositionally biased region" description="Low complexity" evidence="5">
    <location>
        <begin position="260"/>
        <end position="278"/>
    </location>
</feature>
<evidence type="ECO:0000256" key="6">
    <source>
        <dbReference type="SAM" id="SignalP"/>
    </source>
</evidence>
<evidence type="ECO:0000313" key="8">
    <source>
        <dbReference type="EMBL" id="GAA4029231.1"/>
    </source>
</evidence>
<reference evidence="9" key="1">
    <citation type="journal article" date="2019" name="Int. J. Syst. Evol. Microbiol.">
        <title>The Global Catalogue of Microorganisms (GCM) 10K type strain sequencing project: providing services to taxonomists for standard genome sequencing and annotation.</title>
        <authorList>
            <consortium name="The Broad Institute Genomics Platform"/>
            <consortium name="The Broad Institute Genome Sequencing Center for Infectious Disease"/>
            <person name="Wu L."/>
            <person name="Ma J."/>
        </authorList>
    </citation>
    <scope>NUCLEOTIDE SEQUENCE [LARGE SCALE GENOMIC DNA]</scope>
    <source>
        <strain evidence="9">JCM 17225</strain>
    </source>
</reference>
<dbReference type="SUPFAM" id="SSF48371">
    <property type="entry name" value="ARM repeat"/>
    <property type="match status" value="2"/>
</dbReference>
<comment type="similarity">
    <text evidence="1">Belongs to the cyclophilin-type PPIase family.</text>
</comment>
<organism evidence="8 9">
    <name type="scientific">Hymenobacter glaciei</name>
    <dbReference type="NCBI Taxonomy" id="877209"/>
    <lineage>
        <taxon>Bacteria</taxon>
        <taxon>Pseudomonadati</taxon>
        <taxon>Bacteroidota</taxon>
        <taxon>Cytophagia</taxon>
        <taxon>Cytophagales</taxon>
        <taxon>Hymenobacteraceae</taxon>
        <taxon>Hymenobacter</taxon>
    </lineage>
</organism>
<dbReference type="PRINTS" id="PR00153">
    <property type="entry name" value="CSAPPISMRASE"/>
</dbReference>
<dbReference type="InterPro" id="IPR021133">
    <property type="entry name" value="HEAT_type_2"/>
</dbReference>
<keyword evidence="3" id="KW-0697">Rotamase</keyword>
<dbReference type="CDD" id="cd00317">
    <property type="entry name" value="cyclophilin"/>
    <property type="match status" value="1"/>
</dbReference>
<dbReference type="InterPro" id="IPR044666">
    <property type="entry name" value="Cyclophilin_A-like"/>
</dbReference>
<evidence type="ECO:0000256" key="1">
    <source>
        <dbReference type="ARBA" id="ARBA00007365"/>
    </source>
</evidence>
<keyword evidence="4" id="KW-0413">Isomerase</keyword>
<evidence type="ECO:0000256" key="4">
    <source>
        <dbReference type="ARBA" id="ARBA00023235"/>
    </source>
</evidence>
<dbReference type="Pfam" id="PF13646">
    <property type="entry name" value="HEAT_2"/>
    <property type="match status" value="1"/>
</dbReference>
<dbReference type="PANTHER" id="PTHR45625:SF4">
    <property type="entry name" value="PEPTIDYLPROLYL ISOMERASE DOMAIN AND WD REPEAT-CONTAINING PROTEIN 1"/>
    <property type="match status" value="1"/>
</dbReference>
<dbReference type="PANTHER" id="PTHR45625">
    <property type="entry name" value="PEPTIDYL-PROLYL CIS-TRANS ISOMERASE-RELATED"/>
    <property type="match status" value="1"/>
</dbReference>
<dbReference type="InterPro" id="IPR002130">
    <property type="entry name" value="Cyclophilin-type_PPIase_dom"/>
</dbReference>
<keyword evidence="6" id="KW-0732">Signal</keyword>
<evidence type="ECO:0000259" key="7">
    <source>
        <dbReference type="PROSITE" id="PS50072"/>
    </source>
</evidence>
<proteinExistence type="inferred from homology"/>
<dbReference type="EC" id="5.2.1.8" evidence="2"/>
<protein>
    <recommendedName>
        <fullName evidence="2">peptidylprolyl isomerase</fullName>
        <ecNumber evidence="2">5.2.1.8</ecNumber>
    </recommendedName>
</protein>
<dbReference type="InterPro" id="IPR004155">
    <property type="entry name" value="PBS_lyase_HEAT"/>
</dbReference>
<feature type="signal peptide" evidence="6">
    <location>
        <begin position="1"/>
        <end position="26"/>
    </location>
</feature>
<sequence>MPIRTRFSWALLLLLAACARTPQPSASGPANKYQDATMRQIGTAQDERNAAALLPWLSNGNPIYRREAALALASVQAPTAVPALLPLLRDAEPSVRRAAAYALGQTGDSTAVDSLRVRVLKENDDVVRRYVHEALGRTVTRHSLPELWRVETLNDTARAAALAWGMSRAALRGLTSPESIRRTVLLLNEPKMPARGRLAAVVGLSRTRGFDADLQRLAEGTLLRIAQKDRSYAVRAAAASTLGRIAALADKAPVPVPVTTAEEPPVAPTPAATAALPPAASPPAVNPAALLARLATKDADYRVRLSAIRALPFGAEAYPASRAAVFEALRRDRASVALTAAEWLLAHARGEAGPSLAALADGNKQASIRVRAALLRAAVRHASAAARPSLIETIEKRYPVAGSVYEKGFLLEALSEDPAAFDFVRGEAFATGQSPVVAGYALTSLLTMRRLADFPAARQADFAAAMRQGLAGGDVAQLGTAAEALADAKLYPEAQAADLAALRAAQAKLQLPTEIEAWQQLQGALDKLTKAPKPTPSPLATAAQHPIDWAVVQAVPLGQQVRLRTNKGIILLELKPNEAPGAVASFVTLINQKFYDKLYFHRVVPNFVAQGGDPRGDGNGSVAYNLRSEFGDLHYEEGSVGLASAGKDTESCQFFITHTPTPHLDGRYPIFAQVVGGMDVVHKLDIGDQILSIELVTR</sequence>
<dbReference type="Pfam" id="PF00160">
    <property type="entry name" value="Pro_isomerase"/>
    <property type="match status" value="1"/>
</dbReference>
<dbReference type="PROSITE" id="PS51257">
    <property type="entry name" value="PROKAR_LIPOPROTEIN"/>
    <property type="match status" value="1"/>
</dbReference>
<gene>
    <name evidence="8" type="ORF">GCM10022409_11760</name>
</gene>
<feature type="chain" id="PRO_5047240788" description="peptidylprolyl isomerase" evidence="6">
    <location>
        <begin position="27"/>
        <end position="698"/>
    </location>
</feature>
<dbReference type="InterPro" id="IPR029000">
    <property type="entry name" value="Cyclophilin-like_dom_sf"/>
</dbReference>
<dbReference type="SUPFAM" id="SSF50891">
    <property type="entry name" value="Cyclophilin-like"/>
    <property type="match status" value="1"/>
</dbReference>